<dbReference type="InterPro" id="IPR005024">
    <property type="entry name" value="Snf7_fam"/>
</dbReference>
<evidence type="ECO:0000313" key="2">
    <source>
        <dbReference type="EMBL" id="KAK1339407.1"/>
    </source>
</evidence>
<keyword evidence="3" id="KW-1185">Reference proteome</keyword>
<evidence type="ECO:0000313" key="3">
    <source>
        <dbReference type="Proteomes" id="UP001177744"/>
    </source>
</evidence>
<dbReference type="Proteomes" id="UP001177744">
    <property type="component" value="Unassembled WGS sequence"/>
</dbReference>
<gene>
    <name evidence="2" type="ORF">QTO34_020090</name>
</gene>
<proteinExistence type="inferred from homology"/>
<evidence type="ECO:0000256" key="1">
    <source>
        <dbReference type="ARBA" id="ARBA00006190"/>
    </source>
</evidence>
<dbReference type="GO" id="GO:0007034">
    <property type="term" value="P:vacuolar transport"/>
    <property type="evidence" value="ECO:0007669"/>
    <property type="project" value="InterPro"/>
</dbReference>
<accession>A0AA40LPR3</accession>
<name>A0AA40LPR3_CNENI</name>
<dbReference type="PANTHER" id="PTHR10476">
    <property type="entry name" value="CHARGED MULTIVESICULAR BODY PROTEIN"/>
    <property type="match status" value="1"/>
</dbReference>
<sequence length="333" mass="36425">MGRVDLRLLRLAAAWDHGTGSFFVSRPHPASGAGPGFSPSSQDVGQVDVRQADLRLLRLAAAWDHGAGGFLGLCGCSQPQALAPDFSNSQRPGEAGGRGCRHVFSLIAYSLRLDGGLDARSVLHLRQLPDVLAAPVYEQVTDAAHVAVVEHGGPELSGEDEASAVLRQPAQAFQKPPAQRRLLKGLVHQRTGTQLPRFRWSAVGRELAAPEAPSVPQHSHGTDAELEPRWQCELSVPLAQLATPATLSPAPPRLLANRRAWRRLSPPKKSHKTMWNLKKHLFNLKFAVKEFNRYAKKCDKEEKTEKAKIKKAIQKDNTEVARIHAENAVGQKK</sequence>
<organism evidence="2 3">
    <name type="scientific">Cnephaeus nilssonii</name>
    <name type="common">Northern bat</name>
    <name type="synonym">Eptesicus nilssonii</name>
    <dbReference type="NCBI Taxonomy" id="3371016"/>
    <lineage>
        <taxon>Eukaryota</taxon>
        <taxon>Metazoa</taxon>
        <taxon>Chordata</taxon>
        <taxon>Craniata</taxon>
        <taxon>Vertebrata</taxon>
        <taxon>Euteleostomi</taxon>
        <taxon>Mammalia</taxon>
        <taxon>Eutheria</taxon>
        <taxon>Laurasiatheria</taxon>
        <taxon>Chiroptera</taxon>
        <taxon>Yangochiroptera</taxon>
        <taxon>Vespertilionidae</taxon>
        <taxon>Cnephaeus</taxon>
    </lineage>
</organism>
<dbReference type="EMBL" id="JAULJE010000009">
    <property type="protein sequence ID" value="KAK1339407.1"/>
    <property type="molecule type" value="Genomic_DNA"/>
</dbReference>
<dbReference type="Gene3D" id="6.10.140.1230">
    <property type="match status" value="1"/>
</dbReference>
<comment type="similarity">
    <text evidence="1">Belongs to the SNF7 family.</text>
</comment>
<dbReference type="AlphaFoldDB" id="A0AA40LPR3"/>
<reference evidence="2" key="1">
    <citation type="submission" date="2023-06" db="EMBL/GenBank/DDBJ databases">
        <title>Reference genome for the Northern bat (Eptesicus nilssonii), a most northern bat species.</title>
        <authorList>
            <person name="Laine V.N."/>
            <person name="Pulliainen A.T."/>
            <person name="Lilley T.M."/>
        </authorList>
    </citation>
    <scope>NUCLEOTIDE SEQUENCE</scope>
    <source>
        <strain evidence="2">BLF_Eptnil</strain>
        <tissue evidence="2">Kidney</tissue>
    </source>
</reference>
<protein>
    <submittedName>
        <fullName evidence="2">Uncharacterized protein</fullName>
    </submittedName>
</protein>
<comment type="caution">
    <text evidence="2">The sequence shown here is derived from an EMBL/GenBank/DDBJ whole genome shotgun (WGS) entry which is preliminary data.</text>
</comment>